<comment type="caution">
    <text evidence="1">The sequence shown here is derived from an EMBL/GenBank/DDBJ whole genome shotgun (WGS) entry which is preliminary data.</text>
</comment>
<name>A0ABD0L9C1_9CAEN</name>
<organism evidence="1 2">
    <name type="scientific">Batillaria attramentaria</name>
    <dbReference type="NCBI Taxonomy" id="370345"/>
    <lineage>
        <taxon>Eukaryota</taxon>
        <taxon>Metazoa</taxon>
        <taxon>Spiralia</taxon>
        <taxon>Lophotrochozoa</taxon>
        <taxon>Mollusca</taxon>
        <taxon>Gastropoda</taxon>
        <taxon>Caenogastropoda</taxon>
        <taxon>Sorbeoconcha</taxon>
        <taxon>Cerithioidea</taxon>
        <taxon>Batillariidae</taxon>
        <taxon>Batillaria</taxon>
    </lineage>
</organism>
<dbReference type="EMBL" id="JACVVK020000072">
    <property type="protein sequence ID" value="KAK7495778.1"/>
    <property type="molecule type" value="Genomic_DNA"/>
</dbReference>
<proteinExistence type="predicted"/>
<accession>A0ABD0L9C1</accession>
<evidence type="ECO:0000313" key="1">
    <source>
        <dbReference type="EMBL" id="KAK7495778.1"/>
    </source>
</evidence>
<protein>
    <submittedName>
        <fullName evidence="1">Uncharacterized protein</fullName>
    </submittedName>
</protein>
<keyword evidence="2" id="KW-1185">Reference proteome</keyword>
<dbReference type="Proteomes" id="UP001519460">
    <property type="component" value="Unassembled WGS sequence"/>
</dbReference>
<reference evidence="1 2" key="1">
    <citation type="journal article" date="2023" name="Sci. Data">
        <title>Genome assembly of the Korean intertidal mud-creeper Batillaria attramentaria.</title>
        <authorList>
            <person name="Patra A.K."/>
            <person name="Ho P.T."/>
            <person name="Jun S."/>
            <person name="Lee S.J."/>
            <person name="Kim Y."/>
            <person name="Won Y.J."/>
        </authorList>
    </citation>
    <scope>NUCLEOTIDE SEQUENCE [LARGE SCALE GENOMIC DNA]</scope>
    <source>
        <strain evidence="1">Wonlab-2016</strain>
    </source>
</reference>
<dbReference type="AlphaFoldDB" id="A0ABD0L9C1"/>
<evidence type="ECO:0000313" key="2">
    <source>
        <dbReference type="Proteomes" id="UP001519460"/>
    </source>
</evidence>
<gene>
    <name evidence="1" type="ORF">BaRGS_00012998</name>
</gene>
<sequence length="96" mass="10865">MLVGNSIIHLSQQTKALANEKKRKPEMFKSKLLLANSLMQLLPSNTCGLTQLPEYNQTDRKKTRVKLVRITKETLSLTENKSTVARAQFMPTYSAV</sequence>